<evidence type="ECO:0000256" key="5">
    <source>
        <dbReference type="ARBA" id="ARBA00048559"/>
    </source>
</evidence>
<dbReference type="RefSeq" id="WP_192751573.1">
    <property type="nucleotide sequence ID" value="NZ_BAABJL010000207.1"/>
</dbReference>
<dbReference type="InterPro" id="IPR015590">
    <property type="entry name" value="Aldehyde_DH_dom"/>
</dbReference>
<evidence type="ECO:0000313" key="10">
    <source>
        <dbReference type="Proteomes" id="UP000638648"/>
    </source>
</evidence>
<dbReference type="AlphaFoldDB" id="A0A927MYK3"/>
<dbReference type="FunFam" id="3.40.309.10:FF:000009">
    <property type="entry name" value="Aldehyde dehydrogenase A"/>
    <property type="match status" value="1"/>
</dbReference>
<evidence type="ECO:0000256" key="2">
    <source>
        <dbReference type="ARBA" id="ARBA00022857"/>
    </source>
</evidence>
<dbReference type="GO" id="GO:0036243">
    <property type="term" value="F:succinate-semialdehyde dehydrogenase (NADP+) activity"/>
    <property type="evidence" value="ECO:0007669"/>
    <property type="project" value="UniProtKB-EC"/>
</dbReference>
<dbReference type="Gene3D" id="3.40.605.10">
    <property type="entry name" value="Aldehyde Dehydrogenase, Chain A, domain 1"/>
    <property type="match status" value="1"/>
</dbReference>
<evidence type="ECO:0000256" key="7">
    <source>
        <dbReference type="RuleBase" id="RU003345"/>
    </source>
</evidence>
<comment type="caution">
    <text evidence="9">The sequence shown here is derived from an EMBL/GenBank/DDBJ whole genome shotgun (WGS) entry which is preliminary data.</text>
</comment>
<dbReference type="NCBIfam" id="NF006916">
    <property type="entry name" value="PRK09407.1"/>
    <property type="match status" value="1"/>
</dbReference>
<evidence type="ECO:0000313" key="9">
    <source>
        <dbReference type="EMBL" id="MBE1607658.1"/>
    </source>
</evidence>
<dbReference type="InterPro" id="IPR029510">
    <property type="entry name" value="Ald_DH_CS_GLU"/>
</dbReference>
<reference evidence="9" key="1">
    <citation type="submission" date="2020-10" db="EMBL/GenBank/DDBJ databases">
        <title>Sequencing the genomes of 1000 actinobacteria strains.</title>
        <authorList>
            <person name="Klenk H.-P."/>
        </authorList>
    </citation>
    <scope>NUCLEOTIDE SEQUENCE</scope>
    <source>
        <strain evidence="9">DSM 45354</strain>
    </source>
</reference>
<evidence type="ECO:0000256" key="3">
    <source>
        <dbReference type="ARBA" id="ARBA00023002"/>
    </source>
</evidence>
<feature type="active site" evidence="6">
    <location>
        <position position="260"/>
    </location>
</feature>
<dbReference type="PROSITE" id="PS00687">
    <property type="entry name" value="ALDEHYDE_DEHYDR_GLU"/>
    <property type="match status" value="1"/>
</dbReference>
<evidence type="ECO:0000256" key="4">
    <source>
        <dbReference type="ARBA" id="ARBA00039122"/>
    </source>
</evidence>
<protein>
    <recommendedName>
        <fullName evidence="4">succinate-semialdehyde dehydrogenase (NADP(+))</fullName>
        <ecNumber evidence="4">1.2.1.79</ecNumber>
    </recommendedName>
</protein>
<dbReference type="CDD" id="cd07101">
    <property type="entry name" value="ALDH_SSADH2_GabD2"/>
    <property type="match status" value="1"/>
</dbReference>
<dbReference type="SUPFAM" id="SSF53720">
    <property type="entry name" value="ALDH-like"/>
    <property type="match status" value="1"/>
</dbReference>
<name>A0A927MYK3_9ACTN</name>
<dbReference type="InterPro" id="IPR016162">
    <property type="entry name" value="Ald_DH_N"/>
</dbReference>
<dbReference type="PANTHER" id="PTHR11699">
    <property type="entry name" value="ALDEHYDE DEHYDROGENASE-RELATED"/>
    <property type="match status" value="1"/>
</dbReference>
<keyword evidence="10" id="KW-1185">Reference proteome</keyword>
<evidence type="ECO:0000256" key="1">
    <source>
        <dbReference type="ARBA" id="ARBA00009986"/>
    </source>
</evidence>
<organism evidence="9 10">
    <name type="scientific">Actinopolymorpha pittospori</name>
    <dbReference type="NCBI Taxonomy" id="648752"/>
    <lineage>
        <taxon>Bacteria</taxon>
        <taxon>Bacillati</taxon>
        <taxon>Actinomycetota</taxon>
        <taxon>Actinomycetes</taxon>
        <taxon>Propionibacteriales</taxon>
        <taxon>Actinopolymorphaceae</taxon>
        <taxon>Actinopolymorpha</taxon>
    </lineage>
</organism>
<evidence type="ECO:0000259" key="8">
    <source>
        <dbReference type="Pfam" id="PF00171"/>
    </source>
</evidence>
<evidence type="ECO:0000256" key="6">
    <source>
        <dbReference type="PROSITE-ProRule" id="PRU10007"/>
    </source>
</evidence>
<dbReference type="EMBL" id="JADBEM010000001">
    <property type="protein sequence ID" value="MBE1607658.1"/>
    <property type="molecule type" value="Genomic_DNA"/>
</dbReference>
<sequence length="522" mass="55676">MTARTKELTEAGLAPGRVAALTSRVFATTGGSVPAVSPLTGETLAQVPVSSVEDVPAAFARARKAQVEWARVPLRERADLLLRLHDLVLERQRDILDVIQWESGKARRHAFEELCDVAVNARYYAQVAQQHLLPTRRAGLFPLLTRTTEVRHPKGVVGVIAPWNYPFTMAISDALPALLAGNAVVTKPSTQTALSGLLGAELLADAGLPADVWQVVVGEGRKVGTALIDEADFVCFTGSTETGRMVAARCGERLIGCTLELGGKNPMVILDDADLDVAAEGAVRGCFSNAGQLCISIERLYVAAPIHDQFLERFLARVRAMRVGTSFDYGADMGSLVSRQQLETVAAHVDDAVRKGAQLLAGGSARPDLGPCYFEPTVLSGVTPDMDCHSAETFGPLVSVYRVADEDEAVALANDSRFGLNASVYGRDVRRASRVAQRLRAGTVNINEAYAAAWGSIDSPMGGVGDSGLGRRHGADGLLKYTEPQTIAVQRVPVAPPRGLSYGTFARGLTTALKAMRKVGHK</sequence>
<accession>A0A927MYK3</accession>
<dbReference type="Gene3D" id="3.40.309.10">
    <property type="entry name" value="Aldehyde Dehydrogenase, Chain A, domain 2"/>
    <property type="match status" value="1"/>
</dbReference>
<gene>
    <name evidence="9" type="ORF">HEB94_004506</name>
</gene>
<keyword evidence="3 7" id="KW-0560">Oxidoreductase</keyword>
<feature type="domain" description="Aldehyde dehydrogenase" evidence="8">
    <location>
        <begin position="31"/>
        <end position="487"/>
    </location>
</feature>
<dbReference type="Proteomes" id="UP000638648">
    <property type="component" value="Unassembled WGS sequence"/>
</dbReference>
<dbReference type="Pfam" id="PF00171">
    <property type="entry name" value="Aldedh"/>
    <property type="match status" value="1"/>
</dbReference>
<proteinExistence type="inferred from homology"/>
<dbReference type="InterPro" id="IPR016163">
    <property type="entry name" value="Ald_DH_C"/>
</dbReference>
<comment type="catalytic activity">
    <reaction evidence="5">
        <text>succinate semialdehyde + NADP(+) + H2O = succinate + NADPH + 2 H(+)</text>
        <dbReference type="Rhea" id="RHEA:13213"/>
        <dbReference type="ChEBI" id="CHEBI:15377"/>
        <dbReference type="ChEBI" id="CHEBI:15378"/>
        <dbReference type="ChEBI" id="CHEBI:30031"/>
        <dbReference type="ChEBI" id="CHEBI:57706"/>
        <dbReference type="ChEBI" id="CHEBI:57783"/>
        <dbReference type="ChEBI" id="CHEBI:58349"/>
        <dbReference type="EC" id="1.2.1.79"/>
    </reaction>
</comment>
<dbReference type="FunFam" id="3.40.605.10:FF:000010">
    <property type="entry name" value="N-succinylglutamate 5-semialdehyde dehydrogenase"/>
    <property type="match status" value="1"/>
</dbReference>
<dbReference type="InterPro" id="IPR016161">
    <property type="entry name" value="Ald_DH/histidinol_DH"/>
</dbReference>
<comment type="similarity">
    <text evidence="1 7">Belongs to the aldehyde dehydrogenase family.</text>
</comment>
<keyword evidence="2" id="KW-0521">NADP</keyword>
<dbReference type="EC" id="1.2.1.79" evidence="4"/>